<dbReference type="Gene3D" id="3.30.2020.10">
    <property type="entry name" value="NE0471-like N-terminal domain"/>
    <property type="match status" value="1"/>
</dbReference>
<dbReference type="SUPFAM" id="SSF143880">
    <property type="entry name" value="NE0471 N-terminal domain-like"/>
    <property type="match status" value="1"/>
</dbReference>
<organism evidence="1 2">
    <name type="scientific">Blautia wexlerae</name>
    <dbReference type="NCBI Taxonomy" id="418240"/>
    <lineage>
        <taxon>Bacteria</taxon>
        <taxon>Bacillati</taxon>
        <taxon>Bacillota</taxon>
        <taxon>Clostridia</taxon>
        <taxon>Lachnospirales</taxon>
        <taxon>Lachnospiraceae</taxon>
        <taxon>Blautia</taxon>
    </lineage>
</organism>
<evidence type="ECO:0000313" key="1">
    <source>
        <dbReference type="EMBL" id="CUN44366.1"/>
    </source>
</evidence>
<gene>
    <name evidence="1" type="ORF">ERS852478_00123</name>
</gene>
<dbReference type="EMBL" id="CYZN01000001">
    <property type="protein sequence ID" value="CUN44366.1"/>
    <property type="molecule type" value="Genomic_DNA"/>
</dbReference>
<dbReference type="Proteomes" id="UP000095431">
    <property type="component" value="Unassembled WGS sequence"/>
</dbReference>
<sequence length="94" mass="10741">MNEYFPTVVQVIPLDNFHVQVFFDDGKIVDYDATEDLKTEIFKPLRDIDAFKEACTVMNGTLAWDLSGNRDESSCIDIDPFTVYELESINNLIA</sequence>
<name>A0A173WZP9_9FIRM</name>
<dbReference type="InterPro" id="IPR018841">
    <property type="entry name" value="DUF2442"/>
</dbReference>
<reference evidence="1 2" key="1">
    <citation type="submission" date="2015-09" db="EMBL/GenBank/DDBJ databases">
        <authorList>
            <consortium name="Pathogen Informatics"/>
        </authorList>
    </citation>
    <scope>NUCLEOTIDE SEQUENCE [LARGE SCALE GENOMIC DNA]</scope>
    <source>
        <strain evidence="1 2">2789STDY5834863</strain>
    </source>
</reference>
<dbReference type="InterPro" id="IPR036782">
    <property type="entry name" value="NE0471-like_N"/>
</dbReference>
<evidence type="ECO:0000313" key="2">
    <source>
        <dbReference type="Proteomes" id="UP000095431"/>
    </source>
</evidence>
<protein>
    <submittedName>
        <fullName evidence="1">Protein of uncharacterized function (DUF2442)</fullName>
    </submittedName>
</protein>
<dbReference type="RefSeq" id="WP_008703159.1">
    <property type="nucleotide sequence ID" value="NZ_BTHH01000006.1"/>
</dbReference>
<proteinExistence type="predicted"/>
<dbReference type="AlphaFoldDB" id="A0A173WZP9"/>
<dbReference type="Pfam" id="PF10387">
    <property type="entry name" value="DUF2442"/>
    <property type="match status" value="1"/>
</dbReference>
<accession>A0A173WZP9</accession>
<dbReference type="eggNOG" id="ENOG5032VN8">
    <property type="taxonomic scope" value="Bacteria"/>
</dbReference>